<keyword evidence="3 5" id="KW-0378">Hydrolase</keyword>
<comment type="function">
    <text evidence="5">Small GTPase required for proper nuclear import of RNA polymerase II and III (RNAPII and RNAPIII). May act at an RNAP assembly step prior to nuclear import.</text>
</comment>
<reference evidence="6 7" key="1">
    <citation type="journal article" date="2013" name="BMC Genomics">
        <title>Comparative genomics of parasitic silkworm microsporidia reveal an association between genome expansion and host adaptation.</title>
        <authorList>
            <person name="Pan G."/>
            <person name="Xu J."/>
            <person name="Li T."/>
            <person name="Xia Q."/>
            <person name="Liu S.L."/>
            <person name="Zhang G."/>
            <person name="Li S."/>
            <person name="Li C."/>
            <person name="Liu H."/>
            <person name="Yang L."/>
            <person name="Liu T."/>
            <person name="Zhang X."/>
            <person name="Wu Z."/>
            <person name="Fan W."/>
            <person name="Dang X."/>
            <person name="Xiang H."/>
            <person name="Tao M."/>
            <person name="Li Y."/>
            <person name="Hu J."/>
            <person name="Li Z."/>
            <person name="Lin L."/>
            <person name="Luo J."/>
            <person name="Geng L."/>
            <person name="Wang L."/>
            <person name="Long M."/>
            <person name="Wan Y."/>
            <person name="He N."/>
            <person name="Zhang Z."/>
            <person name="Lu C."/>
            <person name="Keeling P.J."/>
            <person name="Wang J."/>
            <person name="Xiang Z."/>
            <person name="Zhou Z."/>
        </authorList>
    </citation>
    <scope>NUCLEOTIDE SEQUENCE [LARGE SCALE GENOMIC DNA]</scope>
    <source>
        <strain evidence="7">CQ1 / CVCC 102059</strain>
    </source>
</reference>
<sequence>MKYCEIIIGPPGSGKSTYVDKKIDLLKDRNPYLINLDPGNINTRHYDYSITEKYTVNQYQKEFNKGPNASTKDILSEFVSDLNSFYYEKLVDNVCYLIIDMPGQVEFLINGDSMSNLISLFIRKGYSVSVICLIDLVFFNHSPLSSFLFTLICVSLLEVPYVCVISKCDNFDKIGFNYDLEKITKLDIFNEKVNDKFTQSIIQFLVENPLFRYEILDYDNENTLKYLQYIIDQSSGYIYDEDYSTDYSKLDVEDLFSKYKIKE</sequence>
<dbReference type="HOGENOM" id="CLU_037460_0_2_1"/>
<evidence type="ECO:0000313" key="6">
    <source>
        <dbReference type="EMBL" id="EOB12537.1"/>
    </source>
</evidence>
<dbReference type="PANTHER" id="PTHR21231:SF7">
    <property type="entry name" value="GPN-LOOP GTPASE 3"/>
    <property type="match status" value="1"/>
</dbReference>
<dbReference type="Proteomes" id="UP000016927">
    <property type="component" value="Unassembled WGS sequence"/>
</dbReference>
<evidence type="ECO:0000313" key="7">
    <source>
        <dbReference type="Proteomes" id="UP000016927"/>
    </source>
</evidence>
<dbReference type="InterPro" id="IPR004130">
    <property type="entry name" value="Gpn"/>
</dbReference>
<protein>
    <recommendedName>
        <fullName evidence="5">GPN-loop GTPase 3</fullName>
    </recommendedName>
</protein>
<dbReference type="EMBL" id="KB909326">
    <property type="protein sequence ID" value="EOB12537.1"/>
    <property type="molecule type" value="Genomic_DNA"/>
</dbReference>
<dbReference type="Gene3D" id="3.40.50.300">
    <property type="entry name" value="P-loop containing nucleotide triphosphate hydrolases"/>
    <property type="match status" value="1"/>
</dbReference>
<proteinExistence type="inferred from homology"/>
<evidence type="ECO:0000256" key="3">
    <source>
        <dbReference type="ARBA" id="ARBA00022801"/>
    </source>
</evidence>
<dbReference type="STRING" id="578461.R0KQQ1"/>
<dbReference type="OrthoDB" id="5839at2759"/>
<name>R0KQQ1_NOSB1</name>
<dbReference type="PANTHER" id="PTHR21231">
    <property type="entry name" value="XPA-BINDING PROTEIN 1-RELATED"/>
    <property type="match status" value="1"/>
</dbReference>
<dbReference type="AlphaFoldDB" id="R0KQQ1"/>
<comment type="subunit">
    <text evidence="5">Binds to RNA polymerase II (RNAPII).</text>
</comment>
<evidence type="ECO:0000256" key="2">
    <source>
        <dbReference type="ARBA" id="ARBA00022741"/>
    </source>
</evidence>
<accession>R0KQQ1</accession>
<dbReference type="SUPFAM" id="SSF52540">
    <property type="entry name" value="P-loop containing nucleoside triphosphate hydrolases"/>
    <property type="match status" value="1"/>
</dbReference>
<organism evidence="6 7">
    <name type="scientific">Nosema bombycis (strain CQ1 / CVCC 102059)</name>
    <name type="common">Microsporidian parasite</name>
    <name type="synonym">Pebrine of silkworm</name>
    <dbReference type="NCBI Taxonomy" id="578461"/>
    <lineage>
        <taxon>Eukaryota</taxon>
        <taxon>Fungi</taxon>
        <taxon>Fungi incertae sedis</taxon>
        <taxon>Microsporidia</taxon>
        <taxon>Nosematidae</taxon>
        <taxon>Nosema</taxon>
    </lineage>
</organism>
<comment type="similarity">
    <text evidence="1 5">Belongs to the GPN-loop GTPase family.</text>
</comment>
<evidence type="ECO:0000256" key="4">
    <source>
        <dbReference type="ARBA" id="ARBA00023134"/>
    </source>
</evidence>
<evidence type="ECO:0000256" key="5">
    <source>
        <dbReference type="RuleBase" id="RU365059"/>
    </source>
</evidence>
<dbReference type="InterPro" id="IPR027417">
    <property type="entry name" value="P-loop_NTPase"/>
</dbReference>
<dbReference type="VEuPathDB" id="MicrosporidiaDB:NBO_418g0010"/>
<keyword evidence="2 5" id="KW-0547">Nucleotide-binding</keyword>
<gene>
    <name evidence="6" type="primary">GPN2</name>
    <name evidence="6" type="ORF">NBO_418g0010</name>
</gene>
<dbReference type="Pfam" id="PF03029">
    <property type="entry name" value="ATP_bind_1"/>
    <property type="match status" value="1"/>
</dbReference>
<evidence type="ECO:0000256" key="1">
    <source>
        <dbReference type="ARBA" id="ARBA00005290"/>
    </source>
</evidence>
<dbReference type="GO" id="GO:0005525">
    <property type="term" value="F:GTP binding"/>
    <property type="evidence" value="ECO:0007669"/>
    <property type="project" value="UniProtKB-KW"/>
</dbReference>
<keyword evidence="7" id="KW-1185">Reference proteome</keyword>
<keyword evidence="4 5" id="KW-0342">GTP-binding</keyword>
<dbReference type="GO" id="GO:0003924">
    <property type="term" value="F:GTPase activity"/>
    <property type="evidence" value="ECO:0007669"/>
    <property type="project" value="TreeGrafter"/>
</dbReference>